<feature type="compositionally biased region" description="Basic residues" evidence="3">
    <location>
        <begin position="278"/>
        <end position="289"/>
    </location>
</feature>
<dbReference type="FunFam" id="3.30.70.330:FF:000609">
    <property type="entry name" value="U2 snRNP component IST3"/>
    <property type="match status" value="1"/>
</dbReference>
<dbReference type="GO" id="GO:0071013">
    <property type="term" value="C:catalytic step 2 spliceosome"/>
    <property type="evidence" value="ECO:0007669"/>
    <property type="project" value="TreeGrafter"/>
</dbReference>
<feature type="compositionally biased region" description="Acidic residues" evidence="3">
    <location>
        <begin position="139"/>
        <end position="158"/>
    </location>
</feature>
<dbReference type="GO" id="GO:0071011">
    <property type="term" value="C:precatalytic spliceosome"/>
    <property type="evidence" value="ECO:0007669"/>
    <property type="project" value="TreeGrafter"/>
</dbReference>
<evidence type="ECO:0000256" key="3">
    <source>
        <dbReference type="SAM" id="MobiDB-lite"/>
    </source>
</evidence>
<dbReference type="PROSITE" id="PS50102">
    <property type="entry name" value="RRM"/>
    <property type="match status" value="1"/>
</dbReference>
<evidence type="ECO:0000313" key="5">
    <source>
        <dbReference type="EMBL" id="PSR73414.1"/>
    </source>
</evidence>
<dbReference type="GO" id="GO:0003723">
    <property type="term" value="F:RNA binding"/>
    <property type="evidence" value="ECO:0007669"/>
    <property type="project" value="UniProtKB-UniRule"/>
</dbReference>
<feature type="compositionally biased region" description="Basic and acidic residues" evidence="3">
    <location>
        <begin position="290"/>
        <end position="303"/>
    </location>
</feature>
<protein>
    <recommendedName>
        <fullName evidence="4">RRM domain-containing protein</fullName>
    </recommendedName>
</protein>
<dbReference type="CDD" id="cd12411">
    <property type="entry name" value="RRM_ist3_like"/>
    <property type="match status" value="1"/>
</dbReference>
<dbReference type="SMART" id="SM00360">
    <property type="entry name" value="RRM"/>
    <property type="match status" value="1"/>
</dbReference>
<dbReference type="PANTHER" id="PTHR45880">
    <property type="entry name" value="RNA-BINDING MOTIF PROTEIN, X-LINKED 2"/>
    <property type="match status" value="1"/>
</dbReference>
<evidence type="ECO:0000256" key="2">
    <source>
        <dbReference type="PROSITE-ProRule" id="PRU00176"/>
    </source>
</evidence>
<feature type="domain" description="RRM" evidence="4">
    <location>
        <begin position="31"/>
        <end position="109"/>
    </location>
</feature>
<dbReference type="GO" id="GO:0005686">
    <property type="term" value="C:U2 snRNP"/>
    <property type="evidence" value="ECO:0007669"/>
    <property type="project" value="TreeGrafter"/>
</dbReference>
<dbReference type="InterPro" id="IPR012677">
    <property type="entry name" value="Nucleotide-bd_a/b_plait_sf"/>
</dbReference>
<dbReference type="GO" id="GO:0000398">
    <property type="term" value="P:mRNA splicing, via spliceosome"/>
    <property type="evidence" value="ECO:0007669"/>
    <property type="project" value="InterPro"/>
</dbReference>
<dbReference type="SUPFAM" id="SSF54928">
    <property type="entry name" value="RNA-binding domain, RBD"/>
    <property type="match status" value="1"/>
</dbReference>
<evidence type="ECO:0000313" key="6">
    <source>
        <dbReference type="Proteomes" id="UP000186601"/>
    </source>
</evidence>
<feature type="compositionally biased region" description="Basic and acidic residues" evidence="3">
    <location>
        <begin position="186"/>
        <end position="196"/>
    </location>
</feature>
<accession>A0A2R6NM48</accession>
<dbReference type="OrthoDB" id="2573941at2759"/>
<dbReference type="Pfam" id="PF00076">
    <property type="entry name" value="RRM_1"/>
    <property type="match status" value="1"/>
</dbReference>
<gene>
    <name evidence="5" type="ORF">PHLCEN_2v10706</name>
</gene>
<keyword evidence="6" id="KW-1185">Reference proteome</keyword>
<evidence type="ECO:0000259" key="4">
    <source>
        <dbReference type="PROSITE" id="PS50102"/>
    </source>
</evidence>
<feature type="compositionally biased region" description="Basic and acidic residues" evidence="3">
    <location>
        <begin position="159"/>
        <end position="175"/>
    </location>
</feature>
<dbReference type="InterPro" id="IPR045844">
    <property type="entry name" value="RRM_Ist3-like"/>
</dbReference>
<feature type="compositionally biased region" description="Basic residues" evidence="3">
    <location>
        <begin position="197"/>
        <end position="210"/>
    </location>
</feature>
<feature type="compositionally biased region" description="Basic and acidic residues" evidence="3">
    <location>
        <begin position="115"/>
        <end position="128"/>
    </location>
</feature>
<dbReference type="InterPro" id="IPR000504">
    <property type="entry name" value="RRM_dom"/>
</dbReference>
<name>A0A2R6NM48_9APHY</name>
<dbReference type="Proteomes" id="UP000186601">
    <property type="component" value="Unassembled WGS sequence"/>
</dbReference>
<evidence type="ECO:0000256" key="1">
    <source>
        <dbReference type="ARBA" id="ARBA00022884"/>
    </source>
</evidence>
<dbReference type="EMBL" id="MLYV02001076">
    <property type="protein sequence ID" value="PSR73414.1"/>
    <property type="molecule type" value="Genomic_DNA"/>
</dbReference>
<feature type="compositionally biased region" description="Basic residues" evidence="3">
    <location>
        <begin position="258"/>
        <end position="269"/>
    </location>
</feature>
<feature type="compositionally biased region" description="Basic residues" evidence="3">
    <location>
        <begin position="176"/>
        <end position="185"/>
    </location>
</feature>
<comment type="caution">
    <text evidence="5">The sequence shown here is derived from an EMBL/GenBank/DDBJ whole genome shotgun (WGS) entry which is preliminary data.</text>
</comment>
<feature type="region of interest" description="Disordered" evidence="3">
    <location>
        <begin position="109"/>
        <end position="312"/>
    </location>
</feature>
<dbReference type="PANTHER" id="PTHR45880:SF1">
    <property type="entry name" value="RNA-BINDING MOTIF PROTEIN, X-LINKED 2"/>
    <property type="match status" value="1"/>
</dbReference>
<dbReference type="STRING" id="98765.A0A2R6NM48"/>
<dbReference type="InterPro" id="IPR051847">
    <property type="entry name" value="RNA_proc/Spliceosome_comp"/>
</dbReference>
<keyword evidence="1 2" id="KW-0694">RNA-binding</keyword>
<reference evidence="5 6" key="1">
    <citation type="submission" date="2018-02" db="EMBL/GenBank/DDBJ databases">
        <title>Genome sequence of the basidiomycete white-rot fungus Phlebia centrifuga.</title>
        <authorList>
            <person name="Granchi Z."/>
            <person name="Peng M."/>
            <person name="de Vries R.P."/>
            <person name="Hilden K."/>
            <person name="Makela M.R."/>
            <person name="Grigoriev I."/>
            <person name="Riley R."/>
        </authorList>
    </citation>
    <scope>NUCLEOTIDE SEQUENCE [LARGE SCALE GENOMIC DNA]</scope>
    <source>
        <strain evidence="5 6">FBCC195</strain>
    </source>
</reference>
<dbReference type="AlphaFoldDB" id="A0A2R6NM48"/>
<dbReference type="InterPro" id="IPR035979">
    <property type="entry name" value="RBD_domain_sf"/>
</dbReference>
<organism evidence="5 6">
    <name type="scientific">Hermanssonia centrifuga</name>
    <dbReference type="NCBI Taxonomy" id="98765"/>
    <lineage>
        <taxon>Eukaryota</taxon>
        <taxon>Fungi</taxon>
        <taxon>Dikarya</taxon>
        <taxon>Basidiomycota</taxon>
        <taxon>Agaricomycotina</taxon>
        <taxon>Agaricomycetes</taxon>
        <taxon>Polyporales</taxon>
        <taxon>Meruliaceae</taxon>
        <taxon>Hermanssonia</taxon>
    </lineage>
</organism>
<sequence length="312" mass="36004">MNVVREINKINERELDLGISGSWHDDYKDSAYIFIGGLNTELTEGDVITIFSQYGEVMDVNLPRDKNTGKTKGFGFLMYEDQRSTILAVDNLNGATVLERTLRVDHVKNYKQPRAKGEDGEWQDREEQSLNAKPQLLTIDEDAASESSESDGPDIDPEDPMRDYLIARRKEEKALKKVKSKGKGRHKDETPEERRARKERKKLKKQKKKAGASEAMRGVEELLNEFEGLSRRRPSPPPGSRRPVGSDSRQQDDDNPRYRRHSPDRKSRSRSPSLPRRASSRTRSPPRRSRYPEDRREDYDRSSPPRRRGDRA</sequence>
<proteinExistence type="predicted"/>
<dbReference type="Gene3D" id="3.30.70.330">
    <property type="match status" value="1"/>
</dbReference>